<keyword evidence="3" id="KW-0645">Protease</keyword>
<dbReference type="PANTHER" id="PTHR11733">
    <property type="entry name" value="ZINC METALLOPROTEASE FAMILY M13 NEPRILYSIN-RELATED"/>
    <property type="match status" value="1"/>
</dbReference>
<reference evidence="10 11" key="1">
    <citation type="journal article" date="2007" name="Int. J. Syst. Evol. Microbiol.">
        <title>Description of Pelomonas aquatica sp. nov. and Pelomonas puraquae sp. nov., isolated from industrial and haemodialysis water.</title>
        <authorList>
            <person name="Gomila M."/>
            <person name="Bowien B."/>
            <person name="Falsen E."/>
            <person name="Moore E.R."/>
            <person name="Lalucat J."/>
        </authorList>
    </citation>
    <scope>NUCLEOTIDE SEQUENCE [LARGE SCALE GENOMIC DNA]</scope>
    <source>
        <strain evidence="10 11">CCUG 52769</strain>
    </source>
</reference>
<name>A0A254N7C1_9BURK</name>
<dbReference type="InterPro" id="IPR008753">
    <property type="entry name" value="Peptidase_M13_N"/>
</dbReference>
<dbReference type="CDD" id="cd08662">
    <property type="entry name" value="M13"/>
    <property type="match status" value="1"/>
</dbReference>
<dbReference type="Pfam" id="PF05649">
    <property type="entry name" value="Peptidase_M13_N"/>
    <property type="match status" value="1"/>
</dbReference>
<dbReference type="InterPro" id="IPR042089">
    <property type="entry name" value="Peptidase_M13_dom_2"/>
</dbReference>
<comment type="caution">
    <text evidence="10">The sequence shown here is derived from an EMBL/GenBank/DDBJ whole genome shotgun (WGS) entry which is preliminary data.</text>
</comment>
<dbReference type="EMBL" id="NISI01000005">
    <property type="protein sequence ID" value="OWR03454.1"/>
    <property type="molecule type" value="Genomic_DNA"/>
</dbReference>
<sequence>MAGTAGLVKTRNHALCLPSPGLRGRSNRTFFLPSACHPMTRFARHRLAAAATLLGLAATAHALDLKGLSKEVQPCDDFYSFVNGNWEAATELPASRARIGSFEQLRQANDELLNRALKELADQPRLQTTPGLKLIAAYYASGMDEAAIEARGLTSVTPLLNRIDSLQRREDLPTLLALLARSGVAAPLGYGVSPDRKDTRRNVLNLGQSGLGLPDRDDYFRTDDRTRGLTTAYRQFAKTVLAAAGRPAADADLDALMAFETQLAEASRERAKLRDPNANYNPMSAADLATAAPGLDWNAYLAVLTAGAKLPQRFIVAQPEFATRVAKLAADTPLAVWRSYLAVRVLDAAAPRLPKAFADASFEYRGKAITGLQAPAPRNEEVIQQIGGRYGNEPVALALGELFVARAFSPEAQKRSLQLVEDVRAAMKARIEKLSWMTAPTKAKALEKLAQMQPMIGAPAKWPQYEGLQLSANDYAGNWLKVALWHSDRQIKDLDAPVERNRWRTSPHIVNAFAGGLNQITFPAGILQPPFFDAKADDASNYGGIGMVIGHEITHHFDDSGRNFDATGSLTDWWTPADAEGYKARADKVAERYSAISPLPGYNINGRLTLGENISDMSGLPIAYEGLQLALKRTGGADRKIDGYTPAQRFFISNALVWRNKVRTEFLINQLRTDSHSPAKYRVLTPMSNSPYFAQAFSCKAGSAMVATDPITVW</sequence>
<dbReference type="GO" id="GO:0016485">
    <property type="term" value="P:protein processing"/>
    <property type="evidence" value="ECO:0007669"/>
    <property type="project" value="TreeGrafter"/>
</dbReference>
<dbReference type="PANTHER" id="PTHR11733:SF167">
    <property type="entry name" value="FI17812P1-RELATED"/>
    <property type="match status" value="1"/>
</dbReference>
<comment type="cofactor">
    <cofactor evidence="1">
        <name>Zn(2+)</name>
        <dbReference type="ChEBI" id="CHEBI:29105"/>
    </cofactor>
</comment>
<dbReference type="InterPro" id="IPR000718">
    <property type="entry name" value="Peptidase_M13"/>
</dbReference>
<dbReference type="AlphaFoldDB" id="A0A254N7C1"/>
<accession>A0A254N7C1</accession>
<evidence type="ECO:0000313" key="11">
    <source>
        <dbReference type="Proteomes" id="UP000197446"/>
    </source>
</evidence>
<evidence type="ECO:0000256" key="6">
    <source>
        <dbReference type="ARBA" id="ARBA00022833"/>
    </source>
</evidence>
<dbReference type="GO" id="GO:0046872">
    <property type="term" value="F:metal ion binding"/>
    <property type="evidence" value="ECO:0007669"/>
    <property type="project" value="UniProtKB-KW"/>
</dbReference>
<evidence type="ECO:0000256" key="3">
    <source>
        <dbReference type="ARBA" id="ARBA00022670"/>
    </source>
</evidence>
<dbReference type="SUPFAM" id="SSF55486">
    <property type="entry name" value="Metalloproteases ('zincins'), catalytic domain"/>
    <property type="match status" value="1"/>
</dbReference>
<feature type="domain" description="Peptidase M13 N-terminal" evidence="9">
    <location>
        <begin position="74"/>
        <end position="459"/>
    </location>
</feature>
<dbReference type="PROSITE" id="PS51885">
    <property type="entry name" value="NEPRILYSIN"/>
    <property type="match status" value="1"/>
</dbReference>
<dbReference type="PRINTS" id="PR00786">
    <property type="entry name" value="NEPRILYSIN"/>
</dbReference>
<evidence type="ECO:0000313" key="10">
    <source>
        <dbReference type="EMBL" id="OWR03454.1"/>
    </source>
</evidence>
<evidence type="ECO:0000256" key="4">
    <source>
        <dbReference type="ARBA" id="ARBA00022723"/>
    </source>
</evidence>
<dbReference type="Gene3D" id="1.10.1380.10">
    <property type="entry name" value="Neutral endopeptidase , domain2"/>
    <property type="match status" value="1"/>
</dbReference>
<evidence type="ECO:0000259" key="9">
    <source>
        <dbReference type="Pfam" id="PF05649"/>
    </source>
</evidence>
<evidence type="ECO:0000256" key="1">
    <source>
        <dbReference type="ARBA" id="ARBA00001947"/>
    </source>
</evidence>
<dbReference type="Proteomes" id="UP000197446">
    <property type="component" value="Unassembled WGS sequence"/>
</dbReference>
<keyword evidence="7" id="KW-0482">Metalloprotease</keyword>
<evidence type="ECO:0000259" key="8">
    <source>
        <dbReference type="Pfam" id="PF01431"/>
    </source>
</evidence>
<keyword evidence="6" id="KW-0862">Zinc</keyword>
<keyword evidence="4" id="KW-0479">Metal-binding</keyword>
<dbReference type="GO" id="GO:0005886">
    <property type="term" value="C:plasma membrane"/>
    <property type="evidence" value="ECO:0007669"/>
    <property type="project" value="TreeGrafter"/>
</dbReference>
<proteinExistence type="inferred from homology"/>
<feature type="domain" description="Peptidase M13 C-terminal" evidence="8">
    <location>
        <begin position="514"/>
        <end position="707"/>
    </location>
</feature>
<comment type="similarity">
    <text evidence="2">Belongs to the peptidase M13 family.</text>
</comment>
<dbReference type="GO" id="GO:0004222">
    <property type="term" value="F:metalloendopeptidase activity"/>
    <property type="evidence" value="ECO:0007669"/>
    <property type="project" value="InterPro"/>
</dbReference>
<organism evidence="10 11">
    <name type="scientific">Roseateles puraquae</name>
    <dbReference type="NCBI Taxonomy" id="431059"/>
    <lineage>
        <taxon>Bacteria</taxon>
        <taxon>Pseudomonadati</taxon>
        <taxon>Pseudomonadota</taxon>
        <taxon>Betaproteobacteria</taxon>
        <taxon>Burkholderiales</taxon>
        <taxon>Sphaerotilaceae</taxon>
        <taxon>Roseateles</taxon>
    </lineage>
</organism>
<evidence type="ECO:0000256" key="5">
    <source>
        <dbReference type="ARBA" id="ARBA00022801"/>
    </source>
</evidence>
<keyword evidence="11" id="KW-1185">Reference proteome</keyword>
<dbReference type="InterPro" id="IPR024079">
    <property type="entry name" value="MetalloPept_cat_dom_sf"/>
</dbReference>
<evidence type="ECO:0000256" key="2">
    <source>
        <dbReference type="ARBA" id="ARBA00007357"/>
    </source>
</evidence>
<protein>
    <submittedName>
        <fullName evidence="10">Peptidase M13</fullName>
    </submittedName>
</protein>
<dbReference type="Pfam" id="PF01431">
    <property type="entry name" value="Peptidase_M13"/>
    <property type="match status" value="1"/>
</dbReference>
<gene>
    <name evidence="10" type="ORF">CDO81_13210</name>
</gene>
<dbReference type="Gene3D" id="3.40.390.10">
    <property type="entry name" value="Collagenase (Catalytic Domain)"/>
    <property type="match status" value="1"/>
</dbReference>
<keyword evidence="5" id="KW-0378">Hydrolase</keyword>
<dbReference type="InterPro" id="IPR018497">
    <property type="entry name" value="Peptidase_M13_C"/>
</dbReference>
<evidence type="ECO:0000256" key="7">
    <source>
        <dbReference type="ARBA" id="ARBA00023049"/>
    </source>
</evidence>